<evidence type="ECO:0000256" key="3">
    <source>
        <dbReference type="ARBA" id="ARBA00022747"/>
    </source>
</evidence>
<comment type="similarity">
    <text evidence="4">Belongs to the N(4)/N(6)-methyltransferase family.</text>
</comment>
<dbReference type="InterPro" id="IPR029063">
    <property type="entry name" value="SAM-dependent_MTases_sf"/>
</dbReference>
<gene>
    <name evidence="6" type="ORF">EEL30_21485</name>
</gene>
<dbReference type="SUPFAM" id="SSF53335">
    <property type="entry name" value="S-adenosyl-L-methionine-dependent methyltransferases"/>
    <property type="match status" value="1"/>
</dbReference>
<evidence type="ECO:0000256" key="2">
    <source>
        <dbReference type="ARBA" id="ARBA00022679"/>
    </source>
</evidence>
<keyword evidence="1 6" id="KW-0489">Methyltransferase</keyword>
<dbReference type="GO" id="GO:0009307">
    <property type="term" value="P:DNA restriction-modification system"/>
    <property type="evidence" value="ECO:0007669"/>
    <property type="project" value="UniProtKB-KW"/>
</dbReference>
<organism evidence="6 7">
    <name type="scientific">Brevibacillus laterosporus</name>
    <name type="common">Bacillus laterosporus</name>
    <dbReference type="NCBI Taxonomy" id="1465"/>
    <lineage>
        <taxon>Bacteria</taxon>
        <taxon>Bacillati</taxon>
        <taxon>Bacillota</taxon>
        <taxon>Bacilli</taxon>
        <taxon>Bacillales</taxon>
        <taxon>Paenibacillaceae</taxon>
        <taxon>Brevibacillus</taxon>
    </lineage>
</organism>
<dbReference type="InterPro" id="IPR001091">
    <property type="entry name" value="RM_Methyltransferase"/>
</dbReference>
<name>A0A518VFS3_BRELA</name>
<feature type="domain" description="DNA methylase N-4/N-6" evidence="5">
    <location>
        <begin position="15"/>
        <end position="232"/>
    </location>
</feature>
<evidence type="ECO:0000259" key="5">
    <source>
        <dbReference type="Pfam" id="PF01555"/>
    </source>
</evidence>
<dbReference type="GO" id="GO:0008170">
    <property type="term" value="F:N-methyltransferase activity"/>
    <property type="evidence" value="ECO:0007669"/>
    <property type="project" value="InterPro"/>
</dbReference>
<accession>A0A518VFS3</accession>
<evidence type="ECO:0000256" key="4">
    <source>
        <dbReference type="RuleBase" id="RU362026"/>
    </source>
</evidence>
<keyword evidence="2 6" id="KW-0808">Transferase</keyword>
<evidence type="ECO:0000313" key="7">
    <source>
        <dbReference type="Proteomes" id="UP000319432"/>
    </source>
</evidence>
<keyword evidence="7" id="KW-1185">Reference proteome</keyword>
<dbReference type="GO" id="GO:0032259">
    <property type="term" value="P:methylation"/>
    <property type="evidence" value="ECO:0007669"/>
    <property type="project" value="UniProtKB-KW"/>
</dbReference>
<dbReference type="EMBL" id="CP033464">
    <property type="protein sequence ID" value="QDX95853.1"/>
    <property type="molecule type" value="Genomic_DNA"/>
</dbReference>
<dbReference type="PRINTS" id="PR00508">
    <property type="entry name" value="S21N4MTFRASE"/>
</dbReference>
<dbReference type="InterPro" id="IPR002941">
    <property type="entry name" value="DNA_methylase_N4/N6"/>
</dbReference>
<dbReference type="AlphaFoldDB" id="A0A518VFS3"/>
<dbReference type="OrthoDB" id="9800801at2"/>
<dbReference type="Pfam" id="PF01555">
    <property type="entry name" value="N6_N4_Mtase"/>
    <property type="match status" value="1"/>
</dbReference>
<dbReference type="Gene3D" id="3.40.50.150">
    <property type="entry name" value="Vaccinia Virus protein VP39"/>
    <property type="match status" value="1"/>
</dbReference>
<sequence>MDCLEGMKLIPDKSIDMILCDLPYGQTARNKWDTVIPFKPLWEQYERIIKSNGAIVLFANGMFTADLMASNKKMWRYNLVWDKVLPSGFLNAKKMPLRSHEDLCVFYKKLPLYNPQMVEGDECHSRGKAVGKSQEDFSRNTNYGQFQAVNTKGNLKYPKSILTFKKPHPSTTQHPTQKSVECIEWLIRTYTNEGDIVLDNCIGSGTTAEAAINTKRSFLGFETEYKYIEIANQRIESTYYEIADQKLLNITQ</sequence>
<protein>
    <recommendedName>
        <fullName evidence="4">Methyltransferase</fullName>
        <ecNumber evidence="4">2.1.1.-</ecNumber>
    </recommendedName>
</protein>
<dbReference type="GO" id="GO:0003677">
    <property type="term" value="F:DNA binding"/>
    <property type="evidence" value="ECO:0007669"/>
    <property type="project" value="InterPro"/>
</dbReference>
<reference evidence="6 7" key="1">
    <citation type="submission" date="2018-11" db="EMBL/GenBank/DDBJ databases">
        <title>Phylogenetic determinants of toxin gene distribution in genomes of Brevibacillus laterosporus.</title>
        <authorList>
            <person name="Glare T.R."/>
            <person name="Durrant A."/>
            <person name="Berry C."/>
            <person name="Palma L."/>
            <person name="Ormskirk M."/>
            <person name="Cox M.O."/>
        </authorList>
    </citation>
    <scope>NUCLEOTIDE SEQUENCE [LARGE SCALE GENOMIC DNA]</scope>
    <source>
        <strain evidence="6 7">1821L</strain>
    </source>
</reference>
<dbReference type="EC" id="2.1.1.-" evidence="4"/>
<evidence type="ECO:0000313" key="6">
    <source>
        <dbReference type="EMBL" id="QDX95853.1"/>
    </source>
</evidence>
<evidence type="ECO:0000256" key="1">
    <source>
        <dbReference type="ARBA" id="ARBA00022603"/>
    </source>
</evidence>
<dbReference type="REBASE" id="358275">
    <property type="entry name" value="M.Bla1821LORF21485P"/>
</dbReference>
<keyword evidence="3" id="KW-0680">Restriction system</keyword>
<proteinExistence type="inferred from homology"/>
<dbReference type="Proteomes" id="UP000319432">
    <property type="component" value="Chromosome"/>
</dbReference>